<dbReference type="InterPro" id="IPR029066">
    <property type="entry name" value="PLP-binding_barrel"/>
</dbReference>
<comment type="caution">
    <text evidence="15">The sequence shown here is derived from an EMBL/GenBank/DDBJ whole genome shotgun (WGS) entry which is preliminary data.</text>
</comment>
<dbReference type="InterPro" id="IPR001608">
    <property type="entry name" value="Ala_racemase_N"/>
</dbReference>
<dbReference type="GO" id="GO:0046872">
    <property type="term" value="F:metal ion binding"/>
    <property type="evidence" value="ECO:0007669"/>
    <property type="project" value="UniProtKB-KW"/>
</dbReference>
<dbReference type="OrthoDB" id="20198at2759"/>
<evidence type="ECO:0000259" key="14">
    <source>
        <dbReference type="SMART" id="SM01119"/>
    </source>
</evidence>
<evidence type="ECO:0000256" key="3">
    <source>
        <dbReference type="ARBA" id="ARBA00005323"/>
    </source>
</evidence>
<dbReference type="InterPro" id="IPR026956">
    <property type="entry name" value="D-ser_dehydrat-like_dom"/>
</dbReference>
<dbReference type="PANTHER" id="PTHR28004">
    <property type="entry name" value="ZGC:162816-RELATED"/>
    <property type="match status" value="1"/>
</dbReference>
<feature type="domain" description="D-serine dehydratase-like" evidence="14">
    <location>
        <begin position="317"/>
        <end position="443"/>
    </location>
</feature>
<dbReference type="FunFam" id="3.20.20.10:FF:000016">
    <property type="entry name" value="D-serine dehydratase"/>
    <property type="match status" value="1"/>
</dbReference>
<keyword evidence="5" id="KW-0479">Metal-binding</keyword>
<keyword evidence="16" id="KW-1185">Reference proteome</keyword>
<evidence type="ECO:0000256" key="5">
    <source>
        <dbReference type="ARBA" id="ARBA00022723"/>
    </source>
</evidence>
<comment type="similarity">
    <text evidence="3">Belongs to the DSD1 family.</text>
</comment>
<dbReference type="GO" id="GO:0009636">
    <property type="term" value="P:response to toxic substance"/>
    <property type="evidence" value="ECO:0007669"/>
    <property type="project" value="UniProtKB-KW"/>
</dbReference>
<dbReference type="GO" id="GO:0036088">
    <property type="term" value="P:D-serine catabolic process"/>
    <property type="evidence" value="ECO:0007669"/>
    <property type="project" value="TreeGrafter"/>
</dbReference>
<proteinExistence type="inferred from homology"/>
<dbReference type="SMART" id="SM01119">
    <property type="entry name" value="D-ser_dehydrat"/>
    <property type="match status" value="1"/>
</dbReference>
<keyword evidence="7" id="KW-0663">Pyridoxal phosphate</keyword>
<gene>
    <name evidence="15" type="ORF">N0V93_001763</name>
</gene>
<dbReference type="SUPFAM" id="SSF51419">
    <property type="entry name" value="PLP-binding barrel"/>
    <property type="match status" value="1"/>
</dbReference>
<dbReference type="Gene3D" id="2.40.37.20">
    <property type="entry name" value="D-serine dehydratase-like domain"/>
    <property type="match status" value="1"/>
</dbReference>
<organism evidence="15 16">
    <name type="scientific">Gnomoniopsis smithogilvyi</name>
    <dbReference type="NCBI Taxonomy" id="1191159"/>
    <lineage>
        <taxon>Eukaryota</taxon>
        <taxon>Fungi</taxon>
        <taxon>Dikarya</taxon>
        <taxon>Ascomycota</taxon>
        <taxon>Pezizomycotina</taxon>
        <taxon>Sordariomycetes</taxon>
        <taxon>Sordariomycetidae</taxon>
        <taxon>Diaporthales</taxon>
        <taxon>Gnomoniaceae</taxon>
        <taxon>Gnomoniopsis</taxon>
    </lineage>
</organism>
<evidence type="ECO:0000256" key="8">
    <source>
        <dbReference type="ARBA" id="ARBA00023239"/>
    </source>
</evidence>
<dbReference type="Proteomes" id="UP001140453">
    <property type="component" value="Unassembled WGS sequence"/>
</dbReference>
<dbReference type="EMBL" id="JAPEVB010000001">
    <property type="protein sequence ID" value="KAJ4397532.1"/>
    <property type="molecule type" value="Genomic_DNA"/>
</dbReference>
<sequence>MASIASGSPLKERLVGKTLHEVPTPSIVLDLAKLKVNCQRMMETAEKNGIGWRAHIKTHKTVELTRLQVGEDPSTPANIIVSTVLEAERITPLLCEFQSKGRKVNVLYAFPLYPSVIPRLAAISSTLGPSSVSLMLDHPSQVPLLTAIAGQSHPPLVFLKINVDTNRAGAIPGTPTYTALLAATLEAEAAGHCTLHGLYAHAGQSYYTRKDWAALLYLTSEFKILQRVAQDVRALSPRHALTLSVGATPTATALQHPELTEAAPADTQVASLASLLQELKQDGLELEVHAGVYPTLDLQQLATHARDNRLLSSSSIGVSVVAEVASLYEGRGEGGKMEALINAGSLALGREPCKEDGEGHYNGWGLVMPWGDTELEKLDPAPSDFPAVHGGWQVGRISQEHGILVWKGDKEKAVNLKFGQRVRVWPNHSCIAGAGYGHYLIVDSSSAGKEDEVIDVWERWNSW</sequence>
<evidence type="ECO:0000256" key="9">
    <source>
        <dbReference type="ARBA" id="ARBA00051198"/>
    </source>
</evidence>
<dbReference type="EC" id="4.3.1.18" evidence="11"/>
<evidence type="ECO:0000256" key="10">
    <source>
        <dbReference type="ARBA" id="ARBA00055764"/>
    </source>
</evidence>
<accession>A0A9W9D1I6</accession>
<dbReference type="InterPro" id="IPR051466">
    <property type="entry name" value="D-amino_acid_metab_enzyme"/>
</dbReference>
<evidence type="ECO:0000256" key="4">
    <source>
        <dbReference type="ARBA" id="ARBA00022575"/>
    </source>
</evidence>
<keyword evidence="8" id="KW-0456">Lyase</keyword>
<dbReference type="Gene3D" id="3.20.20.10">
    <property type="entry name" value="Alanine racemase"/>
    <property type="match status" value="1"/>
</dbReference>
<comment type="function">
    <text evidence="10">Catalyzes the conversion of D-serine to pyruvate and ammonia. May play a role in D-serine detoxification.</text>
</comment>
<comment type="cofactor">
    <cofactor evidence="2">
        <name>Zn(2+)</name>
        <dbReference type="ChEBI" id="CHEBI:29105"/>
    </cofactor>
</comment>
<evidence type="ECO:0000256" key="7">
    <source>
        <dbReference type="ARBA" id="ARBA00022898"/>
    </source>
</evidence>
<evidence type="ECO:0000256" key="2">
    <source>
        <dbReference type="ARBA" id="ARBA00001947"/>
    </source>
</evidence>
<dbReference type="Pfam" id="PF14031">
    <property type="entry name" value="D-ser_dehydrat"/>
    <property type="match status" value="1"/>
</dbReference>
<keyword evidence="6" id="KW-0862">Zinc</keyword>
<dbReference type="InterPro" id="IPR042208">
    <property type="entry name" value="D-ser_dehydrat-like_sf"/>
</dbReference>
<evidence type="ECO:0000256" key="13">
    <source>
        <dbReference type="ARBA" id="ARBA00075219"/>
    </source>
</evidence>
<comment type="cofactor">
    <cofactor evidence="1">
        <name>pyridoxal 5'-phosphate</name>
        <dbReference type="ChEBI" id="CHEBI:597326"/>
    </cofactor>
</comment>
<name>A0A9W9D1I6_9PEZI</name>
<dbReference type="Pfam" id="PF01168">
    <property type="entry name" value="Ala_racemase_N"/>
    <property type="match status" value="1"/>
</dbReference>
<evidence type="ECO:0000256" key="12">
    <source>
        <dbReference type="ARBA" id="ARBA00069616"/>
    </source>
</evidence>
<dbReference type="GO" id="GO:0008721">
    <property type="term" value="F:D-serine ammonia-lyase activity"/>
    <property type="evidence" value="ECO:0007669"/>
    <property type="project" value="UniProtKB-EC"/>
</dbReference>
<evidence type="ECO:0000256" key="6">
    <source>
        <dbReference type="ARBA" id="ARBA00022833"/>
    </source>
</evidence>
<protein>
    <recommendedName>
        <fullName evidence="12">D-serine dehydratase</fullName>
        <ecNumber evidence="11">4.3.1.18</ecNumber>
    </recommendedName>
    <alternativeName>
        <fullName evidence="13">D-serine deaminase</fullName>
    </alternativeName>
</protein>
<evidence type="ECO:0000313" key="16">
    <source>
        <dbReference type="Proteomes" id="UP001140453"/>
    </source>
</evidence>
<dbReference type="AlphaFoldDB" id="A0A9W9D1I6"/>
<reference evidence="15" key="1">
    <citation type="submission" date="2022-10" db="EMBL/GenBank/DDBJ databases">
        <title>Tapping the CABI collections for fungal endophytes: first genome assemblies for Collariella, Neodidymelliopsis, Ascochyta clinopodiicola, Didymella pomorum, Didymosphaeria variabile, Neocosmospora piperis and Neocucurbitaria cava.</title>
        <authorList>
            <person name="Hill R."/>
        </authorList>
    </citation>
    <scope>NUCLEOTIDE SEQUENCE</scope>
    <source>
        <strain evidence="15">IMI 355082</strain>
    </source>
</reference>
<dbReference type="PANTHER" id="PTHR28004:SF2">
    <property type="entry name" value="D-SERINE DEHYDRATASE"/>
    <property type="match status" value="1"/>
</dbReference>
<evidence type="ECO:0000313" key="15">
    <source>
        <dbReference type="EMBL" id="KAJ4397532.1"/>
    </source>
</evidence>
<comment type="catalytic activity">
    <reaction evidence="9">
        <text>D-serine = pyruvate + NH4(+)</text>
        <dbReference type="Rhea" id="RHEA:13977"/>
        <dbReference type="ChEBI" id="CHEBI:15361"/>
        <dbReference type="ChEBI" id="CHEBI:28938"/>
        <dbReference type="ChEBI" id="CHEBI:35247"/>
        <dbReference type="EC" id="4.3.1.18"/>
    </reaction>
    <physiologicalReaction direction="left-to-right" evidence="9">
        <dbReference type="Rhea" id="RHEA:13978"/>
    </physiologicalReaction>
</comment>
<keyword evidence="4" id="KW-0216">Detoxification</keyword>
<evidence type="ECO:0000256" key="11">
    <source>
        <dbReference type="ARBA" id="ARBA00066349"/>
    </source>
</evidence>
<evidence type="ECO:0000256" key="1">
    <source>
        <dbReference type="ARBA" id="ARBA00001933"/>
    </source>
</evidence>